<evidence type="ECO:0000313" key="3">
    <source>
        <dbReference type="Proteomes" id="UP001172159"/>
    </source>
</evidence>
<dbReference type="Proteomes" id="UP001172159">
    <property type="component" value="Unassembled WGS sequence"/>
</dbReference>
<reference evidence="2" key="1">
    <citation type="submission" date="2023-06" db="EMBL/GenBank/DDBJ databases">
        <title>Genome-scale phylogeny and comparative genomics of the fungal order Sordariales.</title>
        <authorList>
            <consortium name="Lawrence Berkeley National Laboratory"/>
            <person name="Hensen N."/>
            <person name="Bonometti L."/>
            <person name="Westerberg I."/>
            <person name="Brannstrom I.O."/>
            <person name="Guillou S."/>
            <person name="Cros-Aarteil S."/>
            <person name="Calhoun S."/>
            <person name="Haridas S."/>
            <person name="Kuo A."/>
            <person name="Mondo S."/>
            <person name="Pangilinan J."/>
            <person name="Riley R."/>
            <person name="Labutti K."/>
            <person name="Andreopoulos B."/>
            <person name="Lipzen A."/>
            <person name="Chen C."/>
            <person name="Yanf M."/>
            <person name="Daum C."/>
            <person name="Ng V."/>
            <person name="Clum A."/>
            <person name="Steindorff A."/>
            <person name="Ohm R."/>
            <person name="Martin F."/>
            <person name="Silar P."/>
            <person name="Natvig D."/>
            <person name="Lalanne C."/>
            <person name="Gautier V."/>
            <person name="Ament-Velasquez S.L."/>
            <person name="Kruys A."/>
            <person name="Hutchinson M.I."/>
            <person name="Powell A.J."/>
            <person name="Barry K."/>
            <person name="Miller A.N."/>
            <person name="Grigoriev I.V."/>
            <person name="Debuchy R."/>
            <person name="Gladieux P."/>
            <person name="Thoren M.H."/>
            <person name="Johannesson H."/>
        </authorList>
    </citation>
    <scope>NUCLEOTIDE SEQUENCE</scope>
    <source>
        <strain evidence="2">CBS 540.89</strain>
    </source>
</reference>
<name>A0AA40B2M8_9PEZI</name>
<dbReference type="AlphaFoldDB" id="A0AA40B2M8"/>
<protein>
    <submittedName>
        <fullName evidence="2">Uncharacterized protein</fullName>
    </submittedName>
</protein>
<evidence type="ECO:0000313" key="2">
    <source>
        <dbReference type="EMBL" id="KAK0726377.1"/>
    </source>
</evidence>
<organism evidence="2 3">
    <name type="scientific">Apiosordaria backusii</name>
    <dbReference type="NCBI Taxonomy" id="314023"/>
    <lineage>
        <taxon>Eukaryota</taxon>
        <taxon>Fungi</taxon>
        <taxon>Dikarya</taxon>
        <taxon>Ascomycota</taxon>
        <taxon>Pezizomycotina</taxon>
        <taxon>Sordariomycetes</taxon>
        <taxon>Sordariomycetidae</taxon>
        <taxon>Sordariales</taxon>
        <taxon>Lasiosphaeriaceae</taxon>
        <taxon>Apiosordaria</taxon>
    </lineage>
</organism>
<proteinExistence type="predicted"/>
<gene>
    <name evidence="2" type="ORF">B0T21DRAFT_453016</name>
</gene>
<keyword evidence="3" id="KW-1185">Reference proteome</keyword>
<accession>A0AA40B2M8</accession>
<evidence type="ECO:0000256" key="1">
    <source>
        <dbReference type="SAM" id="MobiDB-lite"/>
    </source>
</evidence>
<dbReference type="EMBL" id="JAUKTV010000010">
    <property type="protein sequence ID" value="KAK0726377.1"/>
    <property type="molecule type" value="Genomic_DNA"/>
</dbReference>
<feature type="region of interest" description="Disordered" evidence="1">
    <location>
        <begin position="418"/>
        <end position="443"/>
    </location>
</feature>
<comment type="caution">
    <text evidence="2">The sequence shown here is derived from an EMBL/GenBank/DDBJ whole genome shotgun (WGS) entry which is preliminary data.</text>
</comment>
<sequence length="443" mass="50043">MEFGSWQDIPRDLIRIRKINAFEARIRPEGLPVVDELAEVAQQALQLVAEPAQPAAPEPAAPQPPAPKILDQVLPDWAHPSLAKHCPVLTDSPAPTRYPYWGGYNVISFLGAERFQIRKTFLINAIACGIHRRTTRSNTQGTDEDAEIGEGHLNLSQLHSQHPFELKQASCVYTYLHLTWKNLINSTKRHVRGIGQYESFVDGACTMCSSRSNDEINDLANLLCGLVPEGLSNALRLPLNLDGKLAERYRVAQRAAEEAAGSPTDIQREYWDAHDFYGKSLHSLIHGAYILVGGETEVWGNILQKIMPTAGEFAEEGMQEGGNLVWKVMEEKLGEKMRGEDWIHEWYGRRNNSVPKRHEKWRFEPLTLRGWVFWDDERVVKMGWNDIGVISWLVAKEPTGFNEDDNRAEVERCGKLIMGEPSENNSSAAIDEGIWFDNERQPA</sequence>